<reference evidence="2 3" key="1">
    <citation type="journal article" date="2012" name="J. Bacteriol.">
        <title>Draft Genome Sequence of Plant Growth-Promoting Rhizobium Mesorhizobium amorphae, Isolated from Zinc-Lead Mine Tailings.</title>
        <authorList>
            <person name="Hao X."/>
            <person name="Lin Y."/>
            <person name="Johnstone L."/>
            <person name="Baltrus D.A."/>
            <person name="Miller S.J."/>
            <person name="Wei G."/>
            <person name="Rensing C."/>
        </authorList>
    </citation>
    <scope>NUCLEOTIDE SEQUENCE [LARGE SCALE GENOMIC DNA]</scope>
    <source>
        <strain evidence="2 3">CCNWGS0123</strain>
    </source>
</reference>
<evidence type="ECO:0000313" key="3">
    <source>
        <dbReference type="Proteomes" id="UP000002949"/>
    </source>
</evidence>
<feature type="region of interest" description="Disordered" evidence="1">
    <location>
        <begin position="1"/>
        <end position="35"/>
    </location>
</feature>
<organism evidence="2 3">
    <name type="scientific">Mesorhizobium amorphae CCNWGS0123</name>
    <dbReference type="NCBI Taxonomy" id="1082933"/>
    <lineage>
        <taxon>Bacteria</taxon>
        <taxon>Pseudomonadati</taxon>
        <taxon>Pseudomonadota</taxon>
        <taxon>Alphaproteobacteria</taxon>
        <taxon>Hyphomicrobiales</taxon>
        <taxon>Phyllobacteriaceae</taxon>
        <taxon>Mesorhizobium</taxon>
    </lineage>
</organism>
<evidence type="ECO:0000313" key="2">
    <source>
        <dbReference type="EMBL" id="EHH10371.1"/>
    </source>
</evidence>
<keyword evidence="3" id="KW-1185">Reference proteome</keyword>
<accession>G6YCP9</accession>
<evidence type="ECO:0000256" key="1">
    <source>
        <dbReference type="SAM" id="MobiDB-lite"/>
    </source>
</evidence>
<gene>
    <name evidence="2" type="ORF">MEA186_18672</name>
</gene>
<dbReference type="EMBL" id="AGSN01000128">
    <property type="protein sequence ID" value="EHH10371.1"/>
    <property type="molecule type" value="Genomic_DNA"/>
</dbReference>
<protein>
    <submittedName>
        <fullName evidence="2">Uncharacterized protein</fullName>
    </submittedName>
</protein>
<name>G6YCP9_9HYPH</name>
<dbReference type="Proteomes" id="UP000002949">
    <property type="component" value="Unassembled WGS sequence"/>
</dbReference>
<sequence>MSFADKCKLLGTRRGRPSASAASNNKLRAALLPRR</sequence>
<dbReference type="AlphaFoldDB" id="G6YCP9"/>
<proteinExistence type="predicted"/>